<organism evidence="8 9">
    <name type="scientific">Sphingomonas edaphi</name>
    <dbReference type="NCBI Taxonomy" id="2315689"/>
    <lineage>
        <taxon>Bacteria</taxon>
        <taxon>Pseudomonadati</taxon>
        <taxon>Pseudomonadota</taxon>
        <taxon>Alphaproteobacteria</taxon>
        <taxon>Sphingomonadales</taxon>
        <taxon>Sphingomonadaceae</taxon>
        <taxon>Sphingomonas</taxon>
    </lineage>
</organism>
<proteinExistence type="inferred from homology"/>
<comment type="caution">
    <text evidence="8">The sequence shown here is derived from an EMBL/GenBank/DDBJ whole genome shotgun (WGS) entry which is preliminary data.</text>
</comment>
<evidence type="ECO:0000256" key="5">
    <source>
        <dbReference type="ARBA" id="ARBA00022989"/>
    </source>
</evidence>
<dbReference type="PANTHER" id="PTHR33452:SF4">
    <property type="entry name" value="BLL4328 PROTEIN"/>
    <property type="match status" value="1"/>
</dbReference>
<protein>
    <submittedName>
        <fullName evidence="8">DoxX family protein</fullName>
    </submittedName>
</protein>
<dbReference type="AlphaFoldDB" id="A0A418Q174"/>
<evidence type="ECO:0000256" key="7">
    <source>
        <dbReference type="SAM" id="Phobius"/>
    </source>
</evidence>
<evidence type="ECO:0000313" key="9">
    <source>
        <dbReference type="Proteomes" id="UP000285023"/>
    </source>
</evidence>
<evidence type="ECO:0000256" key="4">
    <source>
        <dbReference type="ARBA" id="ARBA00022692"/>
    </source>
</evidence>
<reference evidence="8 9" key="1">
    <citation type="submission" date="2018-09" db="EMBL/GenBank/DDBJ databases">
        <title>Sphingomonas sp. DAC4.</title>
        <authorList>
            <person name="Seo T."/>
        </authorList>
    </citation>
    <scope>NUCLEOTIDE SEQUENCE [LARGE SCALE GENOMIC DNA]</scope>
    <source>
        <strain evidence="8 9">DAC4</strain>
    </source>
</reference>
<gene>
    <name evidence="8" type="ORF">D3M59_00895</name>
</gene>
<name>A0A418Q174_9SPHN</name>
<feature type="transmembrane region" description="Helical" evidence="7">
    <location>
        <begin position="72"/>
        <end position="90"/>
    </location>
</feature>
<evidence type="ECO:0000313" key="8">
    <source>
        <dbReference type="EMBL" id="RIX31607.1"/>
    </source>
</evidence>
<dbReference type="OrthoDB" id="9808524at2"/>
<keyword evidence="6 7" id="KW-0472">Membrane</keyword>
<comment type="subcellular location">
    <subcellularLocation>
        <location evidence="1">Cell membrane</location>
        <topology evidence="1">Multi-pass membrane protein</topology>
    </subcellularLocation>
</comment>
<dbReference type="InterPro" id="IPR032808">
    <property type="entry name" value="DoxX"/>
</dbReference>
<dbReference type="Pfam" id="PF07681">
    <property type="entry name" value="DoxX"/>
    <property type="match status" value="1"/>
</dbReference>
<keyword evidence="4 7" id="KW-0812">Transmembrane</keyword>
<feature type="transmembrane region" description="Helical" evidence="7">
    <location>
        <begin position="102"/>
        <end position="121"/>
    </location>
</feature>
<dbReference type="EMBL" id="QXTF01000001">
    <property type="protein sequence ID" value="RIX31607.1"/>
    <property type="molecule type" value="Genomic_DNA"/>
</dbReference>
<feature type="transmembrane region" description="Helical" evidence="7">
    <location>
        <begin position="12"/>
        <end position="28"/>
    </location>
</feature>
<evidence type="ECO:0000256" key="6">
    <source>
        <dbReference type="ARBA" id="ARBA00023136"/>
    </source>
</evidence>
<evidence type="ECO:0000256" key="3">
    <source>
        <dbReference type="ARBA" id="ARBA00022475"/>
    </source>
</evidence>
<dbReference type="InterPro" id="IPR051907">
    <property type="entry name" value="DoxX-like_oxidoreductase"/>
</dbReference>
<dbReference type="GO" id="GO:0005886">
    <property type="term" value="C:plasma membrane"/>
    <property type="evidence" value="ECO:0007669"/>
    <property type="project" value="UniProtKB-SubCell"/>
</dbReference>
<keyword evidence="3" id="KW-1003">Cell membrane</keyword>
<accession>A0A418Q174</accession>
<dbReference type="RefSeq" id="WP_119530659.1">
    <property type="nucleotide sequence ID" value="NZ_QXTF01000001.1"/>
</dbReference>
<evidence type="ECO:0000256" key="2">
    <source>
        <dbReference type="ARBA" id="ARBA00006679"/>
    </source>
</evidence>
<keyword evidence="9" id="KW-1185">Reference proteome</keyword>
<feature type="transmembrane region" description="Helical" evidence="7">
    <location>
        <begin position="48"/>
        <end position="65"/>
    </location>
</feature>
<comment type="similarity">
    <text evidence="2">Belongs to the DoxX family.</text>
</comment>
<dbReference type="Proteomes" id="UP000285023">
    <property type="component" value="Unassembled WGS sequence"/>
</dbReference>
<evidence type="ECO:0000256" key="1">
    <source>
        <dbReference type="ARBA" id="ARBA00004651"/>
    </source>
</evidence>
<sequence length="145" mass="15337">MTRIDGRFAPEALSLLRIVAALIFLLHGSSKLVGFPPSPMPLPPAGSFMWIGGLLELVGGLMLLIGLFSRPVAFLLSGEMAVAYWMFHAPKSTFPSVNGGDAAILFCFVFLLIAAAGPGPWSLDAASRRKRAVIATEDATGEPLP</sequence>
<keyword evidence="5 7" id="KW-1133">Transmembrane helix</keyword>
<dbReference type="PANTHER" id="PTHR33452">
    <property type="entry name" value="OXIDOREDUCTASE CATD-RELATED"/>
    <property type="match status" value="1"/>
</dbReference>